<name>A0ABR7RQI8_9PROT</name>
<evidence type="ECO:0000259" key="2">
    <source>
        <dbReference type="SMART" id="SM00998"/>
    </source>
</evidence>
<dbReference type="RefSeq" id="WP_187785704.1">
    <property type="nucleotide sequence ID" value="NZ_JACTVA010000034.1"/>
</dbReference>
<dbReference type="InterPro" id="IPR019468">
    <property type="entry name" value="AdenyloSucc_lyase_C"/>
</dbReference>
<keyword evidence="4" id="KW-1185">Reference proteome</keyword>
<proteinExistence type="inferred from homology"/>
<dbReference type="PRINTS" id="PR00149">
    <property type="entry name" value="FUMRATELYASE"/>
</dbReference>
<dbReference type="PANTHER" id="PTHR43172">
    <property type="entry name" value="ADENYLOSUCCINATE LYASE"/>
    <property type="match status" value="1"/>
</dbReference>
<evidence type="ECO:0000313" key="3">
    <source>
        <dbReference type="EMBL" id="MBC9208554.1"/>
    </source>
</evidence>
<dbReference type="PROSITE" id="PS00163">
    <property type="entry name" value="FUMARATE_LYASES"/>
    <property type="match status" value="1"/>
</dbReference>
<accession>A0ABR7RQI8</accession>
<dbReference type="InterPro" id="IPR022761">
    <property type="entry name" value="Fumarate_lyase_N"/>
</dbReference>
<protein>
    <submittedName>
        <fullName evidence="3">Adenylosuccinate lyase family protein</fullName>
    </submittedName>
</protein>
<comment type="caution">
    <text evidence="3">The sequence shown here is derived from an EMBL/GenBank/DDBJ whole genome shotgun (WGS) entry which is preliminary data.</text>
</comment>
<dbReference type="InterPro" id="IPR008948">
    <property type="entry name" value="L-Aspartase-like"/>
</dbReference>
<organism evidence="3 4">
    <name type="scientific">Teichococcus aerophilus</name>
    <dbReference type="NCBI Taxonomy" id="1224513"/>
    <lineage>
        <taxon>Bacteria</taxon>
        <taxon>Pseudomonadati</taxon>
        <taxon>Pseudomonadota</taxon>
        <taxon>Alphaproteobacteria</taxon>
        <taxon>Acetobacterales</taxon>
        <taxon>Roseomonadaceae</taxon>
        <taxon>Roseomonas</taxon>
    </lineage>
</organism>
<dbReference type="GO" id="GO:0016829">
    <property type="term" value="F:lyase activity"/>
    <property type="evidence" value="ECO:0007669"/>
    <property type="project" value="UniProtKB-KW"/>
</dbReference>
<dbReference type="Proteomes" id="UP000626026">
    <property type="component" value="Unassembled WGS sequence"/>
</dbReference>
<dbReference type="EMBL" id="JACTVA010000034">
    <property type="protein sequence ID" value="MBC9208554.1"/>
    <property type="molecule type" value="Genomic_DNA"/>
</dbReference>
<dbReference type="Gene3D" id="1.20.200.10">
    <property type="entry name" value="Fumarase/aspartase (Central domain)"/>
    <property type="match status" value="1"/>
</dbReference>
<dbReference type="InterPro" id="IPR000362">
    <property type="entry name" value="Fumarate_lyase_fam"/>
</dbReference>
<keyword evidence="3" id="KW-0456">Lyase</keyword>
<dbReference type="PANTHER" id="PTHR43172:SF2">
    <property type="entry name" value="ADENYLOSUCCINATE LYASE C-TERMINAL DOMAIN-CONTAINING PROTEIN"/>
    <property type="match status" value="1"/>
</dbReference>
<evidence type="ECO:0000256" key="1">
    <source>
        <dbReference type="ARBA" id="ARBA00034772"/>
    </source>
</evidence>
<dbReference type="InterPro" id="IPR020557">
    <property type="entry name" value="Fumarate_lyase_CS"/>
</dbReference>
<dbReference type="SUPFAM" id="SSF48557">
    <property type="entry name" value="L-aspartase-like"/>
    <property type="match status" value="1"/>
</dbReference>
<feature type="domain" description="Adenylosuccinate lyase C-terminal" evidence="2">
    <location>
        <begin position="362"/>
        <end position="437"/>
    </location>
</feature>
<dbReference type="PRINTS" id="PR00145">
    <property type="entry name" value="ARGSUCLYASE"/>
</dbReference>
<dbReference type="Gene3D" id="1.10.40.30">
    <property type="entry name" value="Fumarase/aspartase (C-terminal domain)"/>
    <property type="match status" value="1"/>
</dbReference>
<dbReference type="SMART" id="SM00998">
    <property type="entry name" value="ADSL_C"/>
    <property type="match status" value="1"/>
</dbReference>
<reference evidence="3 4" key="1">
    <citation type="journal article" date="2013" name="Int. J. Syst. Evol. Microbiol.">
        <title>Roseomonas aerophila sp. nov., isolated from air.</title>
        <authorList>
            <person name="Kim S.J."/>
            <person name="Weon H.Y."/>
            <person name="Ahn J.H."/>
            <person name="Hong S.B."/>
            <person name="Seok S.J."/>
            <person name="Whang K.S."/>
            <person name="Kwon S.W."/>
        </authorList>
    </citation>
    <scope>NUCLEOTIDE SEQUENCE [LARGE SCALE GENOMIC DNA]</scope>
    <source>
        <strain evidence="3 4">NBRC 108923</strain>
    </source>
</reference>
<sequence>MTFAALDSALLGPLSATEEMRAVFADEARLRAMLTVEAALARAQAGLGLVPATLPAAIAATAPLDAAAIGRRTALSAVPTIPFVKDVQEQLPAELERAFHKGATTQDIMDTALVLQLRPALDLVAAELDAILAGLSRLAAAHRATPCVGRTYAQHAAPLTFGYKVAVWLAGVSEVAERLPEIRRRVLVASLAGPVGTLAALGKDGPAVLEAFAAELGLGSTSIAWHTRRARMAETGAWLATVLGAVAKMATDIAHLCSTEVGEVAEPYIPGRGGSSAMPHKRNPVSCTVILAAQAASRGYAGILADSMVALHERPAGAWHAEWHALPPLFGLVSGALREARGLAEGLTVDAERMRANIDLTQGLLFADAAASRLGGTMGREAAHALVEHAAGEVRRSGRPLRAVLEAMPEAQGVALDPAFDLTPSIAAAGPWVDRAIQEADAVRALLATPAG</sequence>
<dbReference type="CDD" id="cd01597">
    <property type="entry name" value="pCLME"/>
    <property type="match status" value="1"/>
</dbReference>
<dbReference type="Pfam" id="PF00206">
    <property type="entry name" value="Lyase_1"/>
    <property type="match status" value="1"/>
</dbReference>
<evidence type="ECO:0000313" key="4">
    <source>
        <dbReference type="Proteomes" id="UP000626026"/>
    </source>
</evidence>
<comment type="similarity">
    <text evidence="1">Belongs to the class-II fumarase/aspartase family.</text>
</comment>
<gene>
    <name evidence="3" type="ORF">IBL26_17025</name>
</gene>